<dbReference type="Proteomes" id="UP000815325">
    <property type="component" value="Unassembled WGS sequence"/>
</dbReference>
<dbReference type="EMBL" id="MU069526">
    <property type="protein sequence ID" value="KAF5840030.1"/>
    <property type="molecule type" value="Genomic_DNA"/>
</dbReference>
<organism evidence="2 3">
    <name type="scientific">Dunaliella salina</name>
    <name type="common">Green alga</name>
    <name type="synonym">Protococcus salinus</name>
    <dbReference type="NCBI Taxonomy" id="3046"/>
    <lineage>
        <taxon>Eukaryota</taxon>
        <taxon>Viridiplantae</taxon>
        <taxon>Chlorophyta</taxon>
        <taxon>core chlorophytes</taxon>
        <taxon>Chlorophyceae</taxon>
        <taxon>CS clade</taxon>
        <taxon>Chlamydomonadales</taxon>
        <taxon>Dunaliellaceae</taxon>
        <taxon>Dunaliella</taxon>
    </lineage>
</organism>
<dbReference type="InterPro" id="IPR032675">
    <property type="entry name" value="LRR_dom_sf"/>
</dbReference>
<evidence type="ECO:0000256" key="1">
    <source>
        <dbReference type="ARBA" id="ARBA00004430"/>
    </source>
</evidence>
<accession>A0ABQ7GZJ9</accession>
<dbReference type="Gene3D" id="3.80.10.10">
    <property type="entry name" value="Ribonuclease Inhibitor"/>
    <property type="match status" value="1"/>
</dbReference>
<comment type="subcellular location">
    <subcellularLocation>
        <location evidence="1">Cytoplasm</location>
        <location evidence="1">Cytoskeleton</location>
        <location evidence="1">Cilium axoneme</location>
    </subcellularLocation>
</comment>
<evidence type="ECO:0008006" key="4">
    <source>
        <dbReference type="Google" id="ProtNLM"/>
    </source>
</evidence>
<evidence type="ECO:0000313" key="3">
    <source>
        <dbReference type="Proteomes" id="UP000815325"/>
    </source>
</evidence>
<gene>
    <name evidence="2" type="ORF">DUNSADRAFT_18067</name>
</gene>
<dbReference type="SUPFAM" id="SSF52047">
    <property type="entry name" value="RNI-like"/>
    <property type="match status" value="1"/>
</dbReference>
<proteinExistence type="predicted"/>
<sequence length="284" mass="32019">MLEGWDLTIKKPDFSVPVMRSVKELFPNLEELILKGVQYEPNLLGYRPVTSPLLSRLRALRICEDSRTHPRGLNAVLRCCASLSSLTSLDVELSDFGETDFGGKLSLAKSKDCLDYDDSEETINVDPLRRLRHLKSLTLQWVFPEVIKKVLVGLEGLLPRLETLELYGFDIPPMQVMTMQGTLRSLSLEFCRLDISFFGCMQSLQELSLLDSIKCEQGDINLSLASVMSTLSGIGSLRRLYINLDPSVDSILEFDGREREAAEWASQIPEFDLMRARGVQITVQ</sequence>
<comment type="caution">
    <text evidence="2">The sequence shown here is derived from an EMBL/GenBank/DDBJ whole genome shotgun (WGS) entry which is preliminary data.</text>
</comment>
<keyword evidence="3" id="KW-1185">Reference proteome</keyword>
<name>A0ABQ7GZJ9_DUNSA</name>
<reference evidence="2" key="1">
    <citation type="submission" date="2017-08" db="EMBL/GenBank/DDBJ databases">
        <authorList>
            <person name="Polle J.E."/>
            <person name="Barry K."/>
            <person name="Cushman J."/>
            <person name="Schmutz J."/>
            <person name="Tran D."/>
            <person name="Hathwaick L.T."/>
            <person name="Yim W.C."/>
            <person name="Jenkins J."/>
            <person name="Mckie-Krisberg Z.M."/>
            <person name="Prochnik S."/>
            <person name="Lindquist E."/>
            <person name="Dockter R.B."/>
            <person name="Adam C."/>
            <person name="Molina H."/>
            <person name="Bunkerborg J."/>
            <person name="Jin E."/>
            <person name="Buchheim M."/>
            <person name="Magnuson J."/>
        </authorList>
    </citation>
    <scope>NUCLEOTIDE SEQUENCE</scope>
    <source>
        <strain evidence="2">CCAP 19/18</strain>
    </source>
</reference>
<evidence type="ECO:0000313" key="2">
    <source>
        <dbReference type="EMBL" id="KAF5840030.1"/>
    </source>
</evidence>
<protein>
    <recommendedName>
        <fullName evidence="4">Encoded protein</fullName>
    </recommendedName>
</protein>